<comment type="caution">
    <text evidence="6">The sequence shown here is derived from an EMBL/GenBank/DDBJ whole genome shotgun (WGS) entry which is preliminary data.</text>
</comment>
<evidence type="ECO:0000259" key="5">
    <source>
        <dbReference type="SMART" id="SM00704"/>
    </source>
</evidence>
<evidence type="ECO:0000313" key="6">
    <source>
        <dbReference type="EMBL" id="TQL33604.1"/>
    </source>
</evidence>
<evidence type="ECO:0000256" key="4">
    <source>
        <dbReference type="ARBA" id="ARBA00023014"/>
    </source>
</evidence>
<sequence length="72" mass="7470">MSGDISVQPCPDGPLLVRGASTVTDAEGNEHQVSRPVVALCVCGRSGSAPWCDGTHKLLRSTGSSAPIRKPR</sequence>
<dbReference type="Pfam" id="PF09360">
    <property type="entry name" value="zf-CDGSH"/>
    <property type="match status" value="1"/>
</dbReference>
<dbReference type="GO" id="GO:0005737">
    <property type="term" value="C:cytoplasm"/>
    <property type="evidence" value="ECO:0007669"/>
    <property type="project" value="UniProtKB-ARBA"/>
</dbReference>
<dbReference type="InterPro" id="IPR018967">
    <property type="entry name" value="FeS-contain_CDGSH-typ"/>
</dbReference>
<feature type="domain" description="Iron-binding zinc finger CDGSH type" evidence="5">
    <location>
        <begin position="29"/>
        <end position="62"/>
    </location>
</feature>
<accession>A0A542XCS9</accession>
<evidence type="ECO:0000256" key="1">
    <source>
        <dbReference type="ARBA" id="ARBA00022714"/>
    </source>
</evidence>
<protein>
    <submittedName>
        <fullName evidence="6">CDGSH-type Zn-finger protein</fullName>
    </submittedName>
</protein>
<dbReference type="OrthoDB" id="9800162at2"/>
<organism evidence="6 7">
    <name type="scientific">Barrientosiimonas humi</name>
    <dbReference type="NCBI Taxonomy" id="999931"/>
    <lineage>
        <taxon>Bacteria</taxon>
        <taxon>Bacillati</taxon>
        <taxon>Actinomycetota</taxon>
        <taxon>Actinomycetes</taxon>
        <taxon>Micrococcales</taxon>
        <taxon>Dermacoccaceae</taxon>
        <taxon>Barrientosiimonas</taxon>
    </lineage>
</organism>
<evidence type="ECO:0000313" key="7">
    <source>
        <dbReference type="Proteomes" id="UP000318336"/>
    </source>
</evidence>
<evidence type="ECO:0000256" key="2">
    <source>
        <dbReference type="ARBA" id="ARBA00022723"/>
    </source>
</evidence>
<dbReference type="InterPro" id="IPR042216">
    <property type="entry name" value="MitoNEET_CISD"/>
</dbReference>
<reference evidence="6 7" key="1">
    <citation type="submission" date="2019-06" db="EMBL/GenBank/DDBJ databases">
        <title>Sequencing the genomes of 1000 actinobacteria strains.</title>
        <authorList>
            <person name="Klenk H.-P."/>
        </authorList>
    </citation>
    <scope>NUCLEOTIDE SEQUENCE [LARGE SCALE GENOMIC DNA]</scope>
    <source>
        <strain evidence="6 7">DSM 24617</strain>
    </source>
</reference>
<dbReference type="AlphaFoldDB" id="A0A542XCS9"/>
<keyword evidence="1" id="KW-0001">2Fe-2S</keyword>
<dbReference type="GO" id="GO:0046872">
    <property type="term" value="F:metal ion binding"/>
    <property type="evidence" value="ECO:0007669"/>
    <property type="project" value="UniProtKB-KW"/>
</dbReference>
<evidence type="ECO:0000256" key="3">
    <source>
        <dbReference type="ARBA" id="ARBA00023004"/>
    </source>
</evidence>
<gene>
    <name evidence="6" type="ORF">FB554_1754</name>
</gene>
<dbReference type="EMBL" id="VFOK01000001">
    <property type="protein sequence ID" value="TQL33604.1"/>
    <property type="molecule type" value="Genomic_DNA"/>
</dbReference>
<dbReference type="RefSeq" id="WP_142005596.1">
    <property type="nucleotide sequence ID" value="NZ_CAJTBP010000001.1"/>
</dbReference>
<keyword evidence="4" id="KW-0411">Iron-sulfur</keyword>
<proteinExistence type="predicted"/>
<name>A0A542XCS9_9MICO</name>
<dbReference type="Proteomes" id="UP000318336">
    <property type="component" value="Unassembled WGS sequence"/>
</dbReference>
<dbReference type="Gene3D" id="3.40.5.90">
    <property type="entry name" value="CDGSH iron-sulfur domain, mitoNEET-type"/>
    <property type="match status" value="1"/>
</dbReference>
<dbReference type="GO" id="GO:0051537">
    <property type="term" value="F:2 iron, 2 sulfur cluster binding"/>
    <property type="evidence" value="ECO:0007669"/>
    <property type="project" value="UniProtKB-KW"/>
</dbReference>
<keyword evidence="7" id="KW-1185">Reference proteome</keyword>
<dbReference type="SMART" id="SM00704">
    <property type="entry name" value="ZnF_CDGSH"/>
    <property type="match status" value="1"/>
</dbReference>
<keyword evidence="2" id="KW-0479">Metal-binding</keyword>
<keyword evidence="3" id="KW-0408">Iron</keyword>